<keyword evidence="1" id="KW-0732">Signal</keyword>
<dbReference type="RefSeq" id="WP_307601581.1">
    <property type="nucleotide sequence ID" value="NZ_JAUSRD010000021.1"/>
</dbReference>
<proteinExistence type="predicted"/>
<evidence type="ECO:0000256" key="1">
    <source>
        <dbReference type="SAM" id="SignalP"/>
    </source>
</evidence>
<sequence length="557" mass="61262">MRRNNKLKEHKSPALVIVCALASSGAQAIELETGNSDLSVRFDNTVKLSTIYRTRNADLGLANSFNSSSAPTGLGQNAGDDNFRKKGFVSERVDLLTEFDAVYKRNFGFRIGAAGWYDRALHGRSDAIDRSNGQTPPDAFYRYTTREAGQKAEILDAFVFGGWDLGDGRRITTRLGQHALQWGESLFFGENAIARAQGPIDIYKLLATPNAQFKEIIRPVPQISTQLQLSPQVSVGAYYQFRWEEDRLAPAGSYFSTSNTVWGGSPYFQPMQLGPGAAYSLAATGDRKPKNSGQFGLQMKLRMDETDLGFYYAQFRPKAGQLYGQLGSGPPGANGLLPGEWYYGFQGNVEVFGASASRSFGDLNLSVEASVRDNMPLRSGQMLFGFYPGQLEPRAATGKTAHLNLSWLATFGPSFIAQEASMIGEVAWNRVLSYNDPDKTLDSGRTRDATAIQMIYTPTYRQVAPGLDLSVPIGLRYILNGRSSVMSWDAKGTGSLTLGVDATYLQVWQISLNYTHYIGPKTPYIDYSPSVGSNPNYGWGNPLADRNYVSLSVRRTF</sequence>
<dbReference type="InterPro" id="IPR010727">
    <property type="entry name" value="DUF1302"/>
</dbReference>
<protein>
    <recommendedName>
        <fullName evidence="4">DUF1302 domain-containing protein</fullName>
    </recommendedName>
</protein>
<comment type="caution">
    <text evidence="2">The sequence shown here is derived from an EMBL/GenBank/DDBJ whole genome shotgun (WGS) entry which is preliminary data.</text>
</comment>
<dbReference type="Proteomes" id="UP001242045">
    <property type="component" value="Unassembled WGS sequence"/>
</dbReference>
<evidence type="ECO:0008006" key="4">
    <source>
        <dbReference type="Google" id="ProtNLM"/>
    </source>
</evidence>
<evidence type="ECO:0000313" key="2">
    <source>
        <dbReference type="EMBL" id="MDP9896862.1"/>
    </source>
</evidence>
<accession>A0AAW8DA88</accession>
<organism evidence="2 3">
    <name type="scientific">Variovorax boronicumulans</name>
    <dbReference type="NCBI Taxonomy" id="436515"/>
    <lineage>
        <taxon>Bacteria</taxon>
        <taxon>Pseudomonadati</taxon>
        <taxon>Pseudomonadota</taxon>
        <taxon>Betaproteobacteria</taxon>
        <taxon>Burkholderiales</taxon>
        <taxon>Comamonadaceae</taxon>
        <taxon>Variovorax</taxon>
    </lineage>
</organism>
<gene>
    <name evidence="2" type="ORF">J2W31_006003</name>
</gene>
<dbReference type="AlphaFoldDB" id="A0AAW8DA88"/>
<dbReference type="Pfam" id="PF06980">
    <property type="entry name" value="DUF1302"/>
    <property type="match status" value="1"/>
</dbReference>
<reference evidence="2" key="1">
    <citation type="submission" date="2023-07" db="EMBL/GenBank/DDBJ databases">
        <title>Sorghum-associated microbial communities from plants grown in Nebraska, USA.</title>
        <authorList>
            <person name="Schachtman D."/>
        </authorList>
    </citation>
    <scope>NUCLEOTIDE SEQUENCE</scope>
    <source>
        <strain evidence="2">DS3754</strain>
    </source>
</reference>
<feature type="signal peptide" evidence="1">
    <location>
        <begin position="1"/>
        <end position="28"/>
    </location>
</feature>
<evidence type="ECO:0000313" key="3">
    <source>
        <dbReference type="Proteomes" id="UP001242045"/>
    </source>
</evidence>
<dbReference type="EMBL" id="JAUSRD010000021">
    <property type="protein sequence ID" value="MDP9896862.1"/>
    <property type="molecule type" value="Genomic_DNA"/>
</dbReference>
<feature type="chain" id="PRO_5043868927" description="DUF1302 domain-containing protein" evidence="1">
    <location>
        <begin position="29"/>
        <end position="557"/>
    </location>
</feature>
<name>A0AAW8DA88_9BURK</name>